<dbReference type="RefSeq" id="WP_117002658.1">
    <property type="nucleotide sequence ID" value="NZ_BMJS01000014.1"/>
</dbReference>
<dbReference type="Pfam" id="PF07859">
    <property type="entry name" value="Abhydrolase_3"/>
    <property type="match status" value="1"/>
</dbReference>
<reference evidence="5" key="1">
    <citation type="journal article" date="2014" name="Int. J. Syst. Evol. Microbiol.">
        <title>Complete genome sequence of Corynebacterium casei LMG S-19264T (=DSM 44701T), isolated from a smear-ripened cheese.</title>
        <authorList>
            <consortium name="US DOE Joint Genome Institute (JGI-PGF)"/>
            <person name="Walter F."/>
            <person name="Albersmeier A."/>
            <person name="Kalinowski J."/>
            <person name="Ruckert C."/>
        </authorList>
    </citation>
    <scope>NUCLEOTIDE SEQUENCE</scope>
    <source>
        <strain evidence="5">CGMCC 1.15758</strain>
    </source>
</reference>
<dbReference type="GO" id="GO:0005829">
    <property type="term" value="C:cytosol"/>
    <property type="evidence" value="ECO:0007669"/>
    <property type="project" value="TreeGrafter"/>
</dbReference>
<dbReference type="Gene3D" id="3.40.50.1580">
    <property type="entry name" value="Nucleoside phosphorylase domain"/>
    <property type="match status" value="1"/>
</dbReference>
<keyword evidence="2" id="KW-0808">Transferase</keyword>
<reference evidence="5" key="2">
    <citation type="submission" date="2020-09" db="EMBL/GenBank/DDBJ databases">
        <authorList>
            <person name="Sun Q."/>
            <person name="Zhou Y."/>
        </authorList>
    </citation>
    <scope>NUCLEOTIDE SEQUENCE</scope>
    <source>
        <strain evidence="5">CGMCC 1.15758</strain>
    </source>
</reference>
<dbReference type="Gene3D" id="3.40.50.1820">
    <property type="entry name" value="alpha/beta hydrolase"/>
    <property type="match status" value="1"/>
</dbReference>
<sequence>MWAIIGSSGFEEFDEFEVLETLPRETPFGLCSNGFYRIKVGDAEMLFLCRTGQSENILPSKINYRANIYALKKYGATAILALSSVRSLQTVLKPGDMAIPYQYIDRTKGLRESTFCDDGILAYVSLTHPISEKAADIIKKQKAHFDFPIHFGQICVCIDGPQFPTMIDAKCYQAMGGGVIGMTAFPEFALAREAGLHYLPCNFIVDYVPWSDDIANNDCILQTRFDNHAKAVMLIHWVGENLTEFSQSDCSDQGIASSISGMGDRMTPRQQSWFNVLAKSHSETIVSTSTAESIREVTLYHGQKAVPEKLQNLLDFVNKYRKDEVLSIAGVRKSAASLMLYAGNKVDIASVRDFAVKVDGREINVRLYHPNPKEHLPIVIYTHGGGFVSGTLDSFDAPCRHLAHTTNRVVLAIDYRLAPENPYPAGFNDVYQVAKWAYEHAVDIKADHNDLTMIGDSSGGNYTALCVEKSIQTGEFTVSNQVLIYPTTDLTHNTESMREFSQGYLLESRQVNWYNAQYRPENMDGTEPEISPLYIKDLEKMPRTMVFTAGFDPLRDEGLLFAQSLMEKGVDTHHYHFDNMIHGFINFGKLVPQECEVLYQRIERFLAAK</sequence>
<evidence type="ECO:0000256" key="2">
    <source>
        <dbReference type="ARBA" id="ARBA00022679"/>
    </source>
</evidence>
<proteinExistence type="predicted"/>
<feature type="domain" description="Nucleoside phosphorylase" evidence="3">
    <location>
        <begin position="3"/>
        <end position="213"/>
    </location>
</feature>
<dbReference type="InterPro" id="IPR035994">
    <property type="entry name" value="Nucleoside_phosphorylase_sf"/>
</dbReference>
<dbReference type="InterPro" id="IPR029058">
    <property type="entry name" value="AB_hydrolase_fold"/>
</dbReference>
<dbReference type="SUPFAM" id="SSF53167">
    <property type="entry name" value="Purine and uridine phosphorylases"/>
    <property type="match status" value="1"/>
</dbReference>
<dbReference type="SUPFAM" id="SSF53474">
    <property type="entry name" value="alpha/beta-Hydrolases"/>
    <property type="match status" value="1"/>
</dbReference>
<dbReference type="InterPro" id="IPR000845">
    <property type="entry name" value="Nucleoside_phosphorylase_d"/>
</dbReference>
<dbReference type="GO" id="GO:0009116">
    <property type="term" value="P:nucleoside metabolic process"/>
    <property type="evidence" value="ECO:0007669"/>
    <property type="project" value="InterPro"/>
</dbReference>
<evidence type="ECO:0000259" key="3">
    <source>
        <dbReference type="Pfam" id="PF01048"/>
    </source>
</evidence>
<dbReference type="EMBL" id="BMJS01000014">
    <property type="protein sequence ID" value="GGF98338.1"/>
    <property type="molecule type" value="Genomic_DNA"/>
</dbReference>
<dbReference type="GO" id="GO:0019509">
    <property type="term" value="P:L-methionine salvage from methylthioadenosine"/>
    <property type="evidence" value="ECO:0007669"/>
    <property type="project" value="TreeGrafter"/>
</dbReference>
<dbReference type="OrthoDB" id="1523230at2"/>
<comment type="caution">
    <text evidence="5">The sequence shown here is derived from an EMBL/GenBank/DDBJ whole genome shotgun (WGS) entry which is preliminary data.</text>
</comment>
<dbReference type="PANTHER" id="PTHR42679">
    <property type="entry name" value="S-METHYL-5'-THIOADENOSINE PHOSPHORYLASE"/>
    <property type="match status" value="1"/>
</dbReference>
<dbReference type="PANTHER" id="PTHR42679:SF2">
    <property type="entry name" value="S-METHYL-5'-THIOADENOSINE PHOSPHORYLASE"/>
    <property type="match status" value="1"/>
</dbReference>
<dbReference type="GO" id="GO:0016787">
    <property type="term" value="F:hydrolase activity"/>
    <property type="evidence" value="ECO:0007669"/>
    <property type="project" value="InterPro"/>
</dbReference>
<protein>
    <submittedName>
        <fullName evidence="5">Phosphorylase</fullName>
    </submittedName>
</protein>
<feature type="domain" description="Alpha/beta hydrolase fold-3" evidence="4">
    <location>
        <begin position="379"/>
        <end position="585"/>
    </location>
</feature>
<accession>A0A8J2Z4R8</accession>
<dbReference type="InterPro" id="IPR013094">
    <property type="entry name" value="AB_hydrolase_3"/>
</dbReference>
<evidence type="ECO:0000256" key="1">
    <source>
        <dbReference type="ARBA" id="ARBA00022676"/>
    </source>
</evidence>
<evidence type="ECO:0000313" key="5">
    <source>
        <dbReference type="EMBL" id="GGF98338.1"/>
    </source>
</evidence>
<keyword evidence="1" id="KW-0328">Glycosyltransferase</keyword>
<name>A0A8J2Z4R8_9GAMM</name>
<dbReference type="GO" id="GO:0017061">
    <property type="term" value="F:S-methyl-5-thioadenosine phosphorylase activity"/>
    <property type="evidence" value="ECO:0007669"/>
    <property type="project" value="InterPro"/>
</dbReference>
<organism evidence="5 6">
    <name type="scientific">Cysteiniphilum litorale</name>
    <dbReference type="NCBI Taxonomy" id="2056700"/>
    <lineage>
        <taxon>Bacteria</taxon>
        <taxon>Pseudomonadati</taxon>
        <taxon>Pseudomonadota</taxon>
        <taxon>Gammaproteobacteria</taxon>
        <taxon>Thiotrichales</taxon>
        <taxon>Fastidiosibacteraceae</taxon>
        <taxon>Cysteiniphilum</taxon>
    </lineage>
</organism>
<evidence type="ECO:0000259" key="4">
    <source>
        <dbReference type="Pfam" id="PF07859"/>
    </source>
</evidence>
<evidence type="ECO:0000313" key="6">
    <source>
        <dbReference type="Proteomes" id="UP000636949"/>
    </source>
</evidence>
<dbReference type="Proteomes" id="UP000636949">
    <property type="component" value="Unassembled WGS sequence"/>
</dbReference>
<dbReference type="InterPro" id="IPR010044">
    <property type="entry name" value="MTAP"/>
</dbReference>
<keyword evidence="6" id="KW-1185">Reference proteome</keyword>
<dbReference type="Pfam" id="PF01048">
    <property type="entry name" value="PNP_UDP_1"/>
    <property type="match status" value="1"/>
</dbReference>
<dbReference type="CDD" id="cd09010">
    <property type="entry name" value="MTAP_SsMTAPII_like_MTIP"/>
    <property type="match status" value="1"/>
</dbReference>
<dbReference type="AlphaFoldDB" id="A0A8J2Z4R8"/>
<gene>
    <name evidence="5" type="ORF">GCM10010995_14470</name>
</gene>